<dbReference type="PROSITE" id="PS00028">
    <property type="entry name" value="ZINC_FINGER_C2H2_1"/>
    <property type="match status" value="2"/>
</dbReference>
<dbReference type="GO" id="GO:0003677">
    <property type="term" value="F:DNA binding"/>
    <property type="evidence" value="ECO:0007669"/>
    <property type="project" value="InterPro"/>
</dbReference>
<dbReference type="InterPro" id="IPR029058">
    <property type="entry name" value="AB_hydrolase_fold"/>
</dbReference>
<dbReference type="FunFam" id="3.30.160.60:FF:000340">
    <property type="entry name" value="zinc finger protein 473 isoform X1"/>
    <property type="match status" value="1"/>
</dbReference>
<dbReference type="PROSITE" id="PS50048">
    <property type="entry name" value="ZN2_CY6_FUNGAL_2"/>
    <property type="match status" value="1"/>
</dbReference>
<dbReference type="GO" id="GO:0000981">
    <property type="term" value="F:DNA-binding transcription factor activity, RNA polymerase II-specific"/>
    <property type="evidence" value="ECO:0007669"/>
    <property type="project" value="InterPro"/>
</dbReference>
<organism evidence="14 15">
    <name type="scientific">Tolypocladium paradoxum</name>
    <dbReference type="NCBI Taxonomy" id="94208"/>
    <lineage>
        <taxon>Eukaryota</taxon>
        <taxon>Fungi</taxon>
        <taxon>Dikarya</taxon>
        <taxon>Ascomycota</taxon>
        <taxon>Pezizomycotina</taxon>
        <taxon>Sordariomycetes</taxon>
        <taxon>Hypocreomycetidae</taxon>
        <taxon>Hypocreales</taxon>
        <taxon>Ophiocordycipitaceae</taxon>
        <taxon>Tolypocladium</taxon>
    </lineage>
</organism>
<dbReference type="SMART" id="SM00355">
    <property type="entry name" value="ZnF_C2H2"/>
    <property type="match status" value="2"/>
</dbReference>
<dbReference type="InterPro" id="IPR007219">
    <property type="entry name" value="XnlR_reg_dom"/>
</dbReference>
<keyword evidence="15" id="KW-1185">Reference proteome</keyword>
<dbReference type="InterPro" id="IPR000073">
    <property type="entry name" value="AB_hydrolase_1"/>
</dbReference>
<reference evidence="14 15" key="1">
    <citation type="submission" date="2018-01" db="EMBL/GenBank/DDBJ databases">
        <title>Harnessing the power of phylogenomics to disentangle the directionality and signatures of interkingdom host jumping in the parasitic fungal genus Tolypocladium.</title>
        <authorList>
            <person name="Quandt C.A."/>
            <person name="Patterson W."/>
            <person name="Spatafora J.W."/>
        </authorList>
    </citation>
    <scope>NUCLEOTIDE SEQUENCE [LARGE SCALE GENOMIC DNA]</scope>
    <source>
        <strain evidence="14 15">NRBC 100945</strain>
    </source>
</reference>
<dbReference type="InterPro" id="IPR013087">
    <property type="entry name" value="Znf_C2H2_type"/>
</dbReference>
<dbReference type="Gene3D" id="4.10.240.10">
    <property type="entry name" value="Zn(2)-C6 fungal-type DNA-binding domain"/>
    <property type="match status" value="1"/>
</dbReference>
<feature type="region of interest" description="Disordered" evidence="11">
    <location>
        <begin position="1116"/>
        <end position="1136"/>
    </location>
</feature>
<dbReference type="Gene3D" id="3.30.160.60">
    <property type="entry name" value="Classic Zinc Finger"/>
    <property type="match status" value="1"/>
</dbReference>
<name>A0A2S4LB02_9HYPO</name>
<evidence type="ECO:0000256" key="9">
    <source>
        <dbReference type="ARBA" id="ARBA00039490"/>
    </source>
</evidence>
<accession>A0A2S4LB02</accession>
<evidence type="ECO:0000256" key="6">
    <source>
        <dbReference type="ARBA" id="ARBA00023163"/>
    </source>
</evidence>
<keyword evidence="7" id="KW-0539">Nucleus</keyword>
<dbReference type="Pfam" id="PF00096">
    <property type="entry name" value="zf-C2H2"/>
    <property type="match status" value="2"/>
</dbReference>
<evidence type="ECO:0000256" key="2">
    <source>
        <dbReference type="ARBA" id="ARBA00022737"/>
    </source>
</evidence>
<dbReference type="SUPFAM" id="SSF57667">
    <property type="entry name" value="beta-beta-alpha zinc fingers"/>
    <property type="match status" value="1"/>
</dbReference>
<gene>
    <name evidence="14" type="ORF">TPAR_00184</name>
</gene>
<keyword evidence="4" id="KW-0862">Zinc</keyword>
<comment type="caution">
    <text evidence="14">The sequence shown here is derived from an EMBL/GenBank/DDBJ whole genome shotgun (WGS) entry which is preliminary data.</text>
</comment>
<dbReference type="PANTHER" id="PTHR47660">
    <property type="entry name" value="TRANSCRIPTION FACTOR WITH C2H2 AND ZN(2)-CYS(6) DNA BINDING DOMAIN (EUROFUNG)-RELATED-RELATED"/>
    <property type="match status" value="1"/>
</dbReference>
<proteinExistence type="inferred from homology"/>
<dbReference type="Pfam" id="PF04082">
    <property type="entry name" value="Fungal_trans"/>
    <property type="match status" value="1"/>
</dbReference>
<dbReference type="GO" id="GO:0008270">
    <property type="term" value="F:zinc ion binding"/>
    <property type="evidence" value="ECO:0007669"/>
    <property type="project" value="UniProtKB-KW"/>
</dbReference>
<dbReference type="PROSITE" id="PS50157">
    <property type="entry name" value="ZINC_FINGER_C2H2_2"/>
    <property type="match status" value="2"/>
</dbReference>
<dbReference type="SUPFAM" id="SSF53474">
    <property type="entry name" value="alpha/beta-Hydrolases"/>
    <property type="match status" value="1"/>
</dbReference>
<feature type="region of interest" description="Disordered" evidence="11">
    <location>
        <begin position="141"/>
        <end position="162"/>
    </location>
</feature>
<dbReference type="PRINTS" id="PR00111">
    <property type="entry name" value="ABHYDROLASE"/>
</dbReference>
<dbReference type="SMART" id="SM00066">
    <property type="entry name" value="GAL4"/>
    <property type="match status" value="1"/>
</dbReference>
<dbReference type="PROSITE" id="PS00463">
    <property type="entry name" value="ZN2_CY6_FUNGAL_1"/>
    <property type="match status" value="1"/>
</dbReference>
<keyword evidence="5" id="KW-0805">Transcription regulation</keyword>
<dbReference type="EMBL" id="PKSG01000024">
    <property type="protein sequence ID" value="POR39624.1"/>
    <property type="molecule type" value="Genomic_DNA"/>
</dbReference>
<dbReference type="InterPro" id="IPR036864">
    <property type="entry name" value="Zn2-C6_fun-type_DNA-bd_sf"/>
</dbReference>
<sequence>MAGPSLSHILDPPRPAAHATGLDATPEFAQQTAISVALAVPSSGSVAPSSLPSQAQAQAQAVPTAASSSSAPPPGHGQASASAAKSHGGNNLYACRDCGRSYSRPEHLVRHVQTHTLGRRFVCEICQKSFARKDLLRRHVANHENDTPQKRRRTASSPGAGRVTQACRPCAVARVKCDESKPCRRCITRKLKCVASEPASEKTMHLLHLSANTHTATNKPPSLESSPASHTQVRSVPSCSLSGQDAAAAKGTPLSHFAPCRPEDNQLPTPDTATDQGNVDVFPPPYEAPSTISNAMMDMNRTPFFDFLRDVLYEQPFEPSRLPDFQSLAVLDFCDNANLELTDMDFGLLDYWNVDGMVEGTLPAQEIASRSENSAEISQMRQSLVEAWTESPWRWDPKNHDSGYKEQGFLPVSANDTSSAQFQESHKRLERVVAEKLEQSARDRVLAIVLSTCRRSSTTNRVAASFPTVEVMDTLVHIFLAAQACQVDEWIHFPTFKLNEQWPEWIAMAAAMGAALTPVPTLRKFGFAIQEAVRVTIPERFEENNTAIQRLGLVQSLILVQDLGLWCGNRRKMEIAECHLVIPVTVEDFHLHARATKAHFLQMMRYRGKFQRSKYPIITVDPSDEGEVLEEKWKSWVEREQWKRLVFHCYIREAQISMTTLTNPCLAYSELTLPLPESRELWFAQNAGEWKAQYLERNGGQNKRPPSVGDLFHDVHLLTQNHMRLDVQYSISIFLHGFWALVLEYRQLSSVHRTRSYANSLGGNPISLLGSRHQELVKDLQSFQLIASGWHDMSAREHLLLSLLMMNLHVSLDDMQLFSGKEGEDQARRIYPVLQQWATSSESRSAVWCAAQILRNARFFPPDHLKDFYAVAVHHAALTLWTYGVVVRANRRHPVPTQYPAEPIYLDGTDSIAIQRFIGLDQGPALIKGTAGRGGVADASLHDPRACMEIAQAILRSNFTRRQEMPPLVENLCQIIRQLGEAAWAVGLGPMPLPTSPAWEPKDLEDLCLDNVVMLKACERFEPIVSKVHAKERVMYSHMTSLHTKHTIPVFDPASCPLGLLLSRVALPSLQVAGGRDGLCSRLPPVAVADGAHHDDGRGDGLAARARAGDALAAQAEGAAKPAADDDPAGVAGGAQGAGVSARRVSGRAGRGHAADAWQYGSVRVYEFGPEDGEKVLFVHGISTSCITLTRIAHALVDRGCRVMLYDLFGRGFSDGVGDLPHDARLYASQILCVLASSRLSWTGSNAIRLVGYSLGGGIAVHFANAFPHLVASLVLLAPAGLIRPESFGTVTRFVFSSGIVPERILARITGR</sequence>
<dbReference type="Proteomes" id="UP000237481">
    <property type="component" value="Unassembled WGS sequence"/>
</dbReference>
<feature type="non-terminal residue" evidence="14">
    <location>
        <position position="1312"/>
    </location>
</feature>
<dbReference type="Pfam" id="PF00172">
    <property type="entry name" value="Zn_clus"/>
    <property type="match status" value="1"/>
</dbReference>
<dbReference type="InterPro" id="IPR001138">
    <property type="entry name" value="Zn2Cys6_DnaBD"/>
</dbReference>
<evidence type="ECO:0000313" key="15">
    <source>
        <dbReference type="Proteomes" id="UP000237481"/>
    </source>
</evidence>
<keyword evidence="1" id="KW-0479">Metal-binding</keyword>
<feature type="compositionally biased region" description="Low complexity" evidence="11">
    <location>
        <begin position="43"/>
        <end position="84"/>
    </location>
</feature>
<dbReference type="InterPro" id="IPR022742">
    <property type="entry name" value="Hydrolase_4"/>
</dbReference>
<evidence type="ECO:0000256" key="7">
    <source>
        <dbReference type="ARBA" id="ARBA00023242"/>
    </source>
</evidence>
<evidence type="ECO:0000256" key="4">
    <source>
        <dbReference type="ARBA" id="ARBA00022833"/>
    </source>
</evidence>
<dbReference type="GO" id="GO:0005634">
    <property type="term" value="C:nucleus"/>
    <property type="evidence" value="ECO:0007669"/>
    <property type="project" value="UniProtKB-ARBA"/>
</dbReference>
<evidence type="ECO:0000259" key="13">
    <source>
        <dbReference type="PROSITE" id="PS50157"/>
    </source>
</evidence>
<feature type="domain" description="Zn(2)-C6 fungal-type" evidence="12">
    <location>
        <begin position="166"/>
        <end position="195"/>
    </location>
</feature>
<keyword evidence="3 10" id="KW-0863">Zinc-finger</keyword>
<feature type="region of interest" description="Disordered" evidence="11">
    <location>
        <begin position="214"/>
        <end position="236"/>
    </location>
</feature>
<keyword evidence="2" id="KW-0677">Repeat</keyword>
<feature type="domain" description="C2H2-type" evidence="13">
    <location>
        <begin position="93"/>
        <end position="120"/>
    </location>
</feature>
<dbReference type="Gene3D" id="3.40.50.1820">
    <property type="entry name" value="alpha/beta hydrolase"/>
    <property type="match status" value="1"/>
</dbReference>
<feature type="region of interest" description="Disordered" evidence="11">
    <location>
        <begin position="1"/>
        <end position="24"/>
    </location>
</feature>
<dbReference type="STRING" id="94208.A0A2S4LB02"/>
<dbReference type="InterPro" id="IPR036236">
    <property type="entry name" value="Znf_C2H2_sf"/>
</dbReference>
<evidence type="ECO:0000256" key="8">
    <source>
        <dbReference type="ARBA" id="ARBA00038089"/>
    </source>
</evidence>
<evidence type="ECO:0000256" key="3">
    <source>
        <dbReference type="ARBA" id="ARBA00022771"/>
    </source>
</evidence>
<evidence type="ECO:0000256" key="10">
    <source>
        <dbReference type="PROSITE-ProRule" id="PRU00042"/>
    </source>
</evidence>
<evidence type="ECO:0000259" key="12">
    <source>
        <dbReference type="PROSITE" id="PS50048"/>
    </source>
</evidence>
<dbReference type="SUPFAM" id="SSF57701">
    <property type="entry name" value="Zn2/Cys6 DNA-binding domain"/>
    <property type="match status" value="1"/>
</dbReference>
<dbReference type="Pfam" id="PF12146">
    <property type="entry name" value="Hydrolase_4"/>
    <property type="match status" value="1"/>
</dbReference>
<dbReference type="PANTHER" id="PTHR47660:SF2">
    <property type="entry name" value="TRANSCRIPTION FACTOR WITH C2H2 AND ZN(2)-CYS(6) DNA BINDING DOMAIN (EUROFUNG)"/>
    <property type="match status" value="1"/>
</dbReference>
<evidence type="ECO:0000256" key="5">
    <source>
        <dbReference type="ARBA" id="ARBA00023015"/>
    </source>
</evidence>
<dbReference type="GO" id="GO:0006351">
    <property type="term" value="P:DNA-templated transcription"/>
    <property type="evidence" value="ECO:0007669"/>
    <property type="project" value="InterPro"/>
</dbReference>
<evidence type="ECO:0000256" key="1">
    <source>
        <dbReference type="ARBA" id="ARBA00022723"/>
    </source>
</evidence>
<feature type="domain" description="C2H2-type" evidence="13">
    <location>
        <begin position="121"/>
        <end position="148"/>
    </location>
</feature>
<evidence type="ECO:0000256" key="11">
    <source>
        <dbReference type="SAM" id="MobiDB-lite"/>
    </source>
</evidence>
<dbReference type="CDD" id="cd00067">
    <property type="entry name" value="GAL4"/>
    <property type="match status" value="1"/>
</dbReference>
<feature type="region of interest" description="Disordered" evidence="11">
    <location>
        <begin position="43"/>
        <end position="86"/>
    </location>
</feature>
<protein>
    <recommendedName>
        <fullName evidence="9">pH-response transcription factor pacC/RIM101</fullName>
    </recommendedName>
</protein>
<dbReference type="OrthoDB" id="40579at2759"/>
<comment type="similarity">
    <text evidence="8">Belongs to the pacC/RIM101 family.</text>
</comment>
<evidence type="ECO:0000313" key="14">
    <source>
        <dbReference type="EMBL" id="POR39624.1"/>
    </source>
</evidence>
<keyword evidence="6" id="KW-0804">Transcription</keyword>